<feature type="domain" description="MoaB/Mog" evidence="1">
    <location>
        <begin position="5"/>
        <end position="157"/>
    </location>
</feature>
<evidence type="ECO:0000259" key="1">
    <source>
        <dbReference type="SMART" id="SM00852"/>
    </source>
</evidence>
<reference evidence="2" key="1">
    <citation type="journal article" date="2014" name="Front. Microbiol.">
        <title>High frequency of phylogenetically diverse reductive dehalogenase-homologous genes in deep subseafloor sedimentary metagenomes.</title>
        <authorList>
            <person name="Kawai M."/>
            <person name="Futagami T."/>
            <person name="Toyoda A."/>
            <person name="Takaki Y."/>
            <person name="Nishi S."/>
            <person name="Hori S."/>
            <person name="Arai W."/>
            <person name="Tsubouchi T."/>
            <person name="Morono Y."/>
            <person name="Uchiyama I."/>
            <person name="Ito T."/>
            <person name="Fujiyama A."/>
            <person name="Inagaki F."/>
            <person name="Takami H."/>
        </authorList>
    </citation>
    <scope>NUCLEOTIDE SEQUENCE</scope>
    <source>
        <strain evidence="2">Expedition CK06-06</strain>
    </source>
</reference>
<dbReference type="CDD" id="cd00885">
    <property type="entry name" value="cinA"/>
    <property type="match status" value="1"/>
</dbReference>
<name>X1H5I0_9ZZZZ</name>
<feature type="non-terminal residue" evidence="2">
    <location>
        <position position="259"/>
    </location>
</feature>
<dbReference type="EMBL" id="BARU01033200">
    <property type="protein sequence ID" value="GAH64652.1"/>
    <property type="molecule type" value="Genomic_DNA"/>
</dbReference>
<dbReference type="InterPro" id="IPR050101">
    <property type="entry name" value="CinA"/>
</dbReference>
<feature type="non-terminal residue" evidence="2">
    <location>
        <position position="1"/>
    </location>
</feature>
<dbReference type="PANTHER" id="PTHR13939:SF0">
    <property type="entry name" value="NMN AMIDOHYDROLASE-LIKE PROTEIN YFAY"/>
    <property type="match status" value="1"/>
</dbReference>
<dbReference type="SUPFAM" id="SSF53218">
    <property type="entry name" value="Molybdenum cofactor biosynthesis proteins"/>
    <property type="match status" value="1"/>
</dbReference>
<dbReference type="Gene3D" id="3.30.70.2860">
    <property type="match status" value="1"/>
</dbReference>
<accession>X1H5I0</accession>
<dbReference type="InterPro" id="IPR041424">
    <property type="entry name" value="CinA_KH"/>
</dbReference>
<dbReference type="SMART" id="SM00852">
    <property type="entry name" value="MoCF_biosynth"/>
    <property type="match status" value="1"/>
</dbReference>
<dbReference type="AlphaFoldDB" id="X1H5I0"/>
<dbReference type="Pfam" id="PF00994">
    <property type="entry name" value="MoCF_biosynth"/>
    <property type="match status" value="1"/>
</dbReference>
<dbReference type="Pfam" id="PF18146">
    <property type="entry name" value="CinA_KH"/>
    <property type="match status" value="1"/>
</dbReference>
<proteinExistence type="predicted"/>
<protein>
    <recommendedName>
        <fullName evidence="1">MoaB/Mog domain-containing protein</fullName>
    </recommendedName>
</protein>
<dbReference type="InterPro" id="IPR001453">
    <property type="entry name" value="MoaB/Mog_dom"/>
</dbReference>
<dbReference type="InterPro" id="IPR036425">
    <property type="entry name" value="MoaB/Mog-like_dom_sf"/>
</dbReference>
<gene>
    <name evidence="2" type="ORF">S03H2_52265</name>
</gene>
<dbReference type="Gene3D" id="3.40.980.10">
    <property type="entry name" value="MoaB/Mog-like domain"/>
    <property type="match status" value="1"/>
</dbReference>
<organism evidence="2">
    <name type="scientific">marine sediment metagenome</name>
    <dbReference type="NCBI Taxonomy" id="412755"/>
    <lineage>
        <taxon>unclassified sequences</taxon>
        <taxon>metagenomes</taxon>
        <taxon>ecological metagenomes</taxon>
    </lineage>
</organism>
<evidence type="ECO:0000313" key="2">
    <source>
        <dbReference type="EMBL" id="GAH64652.1"/>
    </source>
</evidence>
<dbReference type="PANTHER" id="PTHR13939">
    <property type="entry name" value="NICOTINAMIDE-NUCLEOTIDE AMIDOHYDROLASE PNCC"/>
    <property type="match status" value="1"/>
</dbReference>
<comment type="caution">
    <text evidence="2">The sequence shown here is derived from an EMBL/GenBank/DDBJ whole genome shotgun (WGS) entry which is preliminary data.</text>
</comment>
<sequence length="259" mass="28317">NGFSVDTNSVWLAQELLKRGITVVTKVSVGDDLDAIEEVLARWDGQLELVITTGGLGPTHDDVTKTAFCRYFNSELQLDEDYWEVLVERFRKRGYDIPASNRSQAEIPTRAEAIPNPVGTAPGLKFQSDTTTFYVLPGVPTEMKAIMSDHLLPTLDGGEAVSWVTIRTTGIIESALVTRLGPLVSRLKDVQVAYLPAYTGVDIRLRSVAVGEGGRERGESAADELEALLGDVVYGRDDITLERVVGQLLVERQETLALA</sequence>